<accession>A0ABN1JYC2</accession>
<evidence type="ECO:0000313" key="3">
    <source>
        <dbReference type="Proteomes" id="UP001500279"/>
    </source>
</evidence>
<sequence length="427" mass="46629">MPVRRRLSSRWLARASALLALVVLPAAHAGYFNWDMVELPPESGASCGNGTPYRFFVNRTPLNHNVSLTFEGGGACWDQDACEGKGPYSASNPNGIPPDYMHSLQTMAAGGLVTPFTSRLDPFQKVRTQDWTMVYLPYCTGDVHAGSKVSVYDDVDPSAPRVQHHAGLANIRAAASWLRSNLGRADDLLVGGFSAGGVGSTVNYATVRDTLAPKGKSTLLADSGPLFNAPRASTTSSTQYPSLPLHQKIRPAWGLDEPGGMIPRLAARLPALDVNNLGSLNTGLARAYPQDRFGYLAFETDNVFSGFSYLDFHPEVHASDPEVQKQLVNQLWRTDLANWLPTLAAEANVDYHVPFFRDFNDAHCLSIVDFSGTGVEELGVASVLPFFDNLMDRGPVQRNYETDQVSDLSQTLSPIIQLLNWLENLFV</sequence>
<reference evidence="2 3" key="1">
    <citation type="journal article" date="2019" name="Int. J. Syst. Evol. Microbiol.">
        <title>The Global Catalogue of Microorganisms (GCM) 10K type strain sequencing project: providing services to taxonomists for standard genome sequencing and annotation.</title>
        <authorList>
            <consortium name="The Broad Institute Genomics Platform"/>
            <consortium name="The Broad Institute Genome Sequencing Center for Infectious Disease"/>
            <person name="Wu L."/>
            <person name="Ma J."/>
        </authorList>
    </citation>
    <scope>NUCLEOTIDE SEQUENCE [LARGE SCALE GENOMIC DNA]</scope>
    <source>
        <strain evidence="2 3">JCM 15503</strain>
    </source>
</reference>
<dbReference type="EMBL" id="BAAAEW010000008">
    <property type="protein sequence ID" value="GAA0748981.1"/>
    <property type="molecule type" value="Genomic_DNA"/>
</dbReference>
<protein>
    <submittedName>
        <fullName evidence="2">Pectin acetylesterase-family hydrolase</fullName>
    </submittedName>
</protein>
<feature type="chain" id="PRO_5045313680" evidence="1">
    <location>
        <begin position="30"/>
        <end position="427"/>
    </location>
</feature>
<dbReference type="SUPFAM" id="SSF53474">
    <property type="entry name" value="alpha/beta-Hydrolases"/>
    <property type="match status" value="1"/>
</dbReference>
<keyword evidence="2" id="KW-0378">Hydrolase</keyword>
<dbReference type="Proteomes" id="UP001500279">
    <property type="component" value="Unassembled WGS sequence"/>
</dbReference>
<dbReference type="InterPro" id="IPR004963">
    <property type="entry name" value="PAE/NOTUM"/>
</dbReference>
<comment type="caution">
    <text evidence="2">The sequence shown here is derived from an EMBL/GenBank/DDBJ whole genome shotgun (WGS) entry which is preliminary data.</text>
</comment>
<dbReference type="GO" id="GO:0016787">
    <property type="term" value="F:hydrolase activity"/>
    <property type="evidence" value="ECO:0007669"/>
    <property type="project" value="UniProtKB-KW"/>
</dbReference>
<organism evidence="2 3">
    <name type="scientific">Ideonella azotifigens</name>
    <dbReference type="NCBI Taxonomy" id="513160"/>
    <lineage>
        <taxon>Bacteria</taxon>
        <taxon>Pseudomonadati</taxon>
        <taxon>Pseudomonadota</taxon>
        <taxon>Betaproteobacteria</taxon>
        <taxon>Burkholderiales</taxon>
        <taxon>Sphaerotilaceae</taxon>
        <taxon>Ideonella</taxon>
    </lineage>
</organism>
<name>A0ABN1JYC2_9BURK</name>
<dbReference type="InterPro" id="IPR029058">
    <property type="entry name" value="AB_hydrolase_fold"/>
</dbReference>
<keyword evidence="1" id="KW-0732">Signal</keyword>
<dbReference type="Pfam" id="PF03283">
    <property type="entry name" value="PAE"/>
    <property type="match status" value="1"/>
</dbReference>
<keyword evidence="3" id="KW-1185">Reference proteome</keyword>
<dbReference type="PANTHER" id="PTHR21562">
    <property type="entry name" value="NOTUM-RELATED"/>
    <property type="match status" value="1"/>
</dbReference>
<dbReference type="PANTHER" id="PTHR21562:SF83">
    <property type="entry name" value="PECTIN ACETYLESTERASE 4"/>
    <property type="match status" value="1"/>
</dbReference>
<proteinExistence type="predicted"/>
<evidence type="ECO:0000313" key="2">
    <source>
        <dbReference type="EMBL" id="GAA0748981.1"/>
    </source>
</evidence>
<evidence type="ECO:0000256" key="1">
    <source>
        <dbReference type="SAM" id="SignalP"/>
    </source>
</evidence>
<dbReference type="Gene3D" id="3.40.50.1820">
    <property type="entry name" value="alpha/beta hydrolase"/>
    <property type="match status" value="1"/>
</dbReference>
<feature type="signal peptide" evidence="1">
    <location>
        <begin position="1"/>
        <end position="29"/>
    </location>
</feature>
<gene>
    <name evidence="2" type="ORF">GCM10009107_19230</name>
</gene>